<feature type="compositionally biased region" description="Polar residues" evidence="3">
    <location>
        <begin position="730"/>
        <end position="740"/>
    </location>
</feature>
<gene>
    <name evidence="5" type="ORF">SLS59_006505</name>
</gene>
<keyword evidence="2" id="KW-0645">Protease</keyword>
<dbReference type="PROSITE" id="PS00139">
    <property type="entry name" value="THIOL_PROTEASE_CYS"/>
    <property type="match status" value="1"/>
</dbReference>
<feature type="compositionally biased region" description="Basic and acidic residues" evidence="3">
    <location>
        <begin position="803"/>
        <end position="820"/>
    </location>
</feature>
<dbReference type="Proteomes" id="UP001521222">
    <property type="component" value="Unassembled WGS sequence"/>
</dbReference>
<dbReference type="Gene3D" id="3.90.70.10">
    <property type="entry name" value="Cysteine proteinases"/>
    <property type="match status" value="1"/>
</dbReference>
<feature type="compositionally biased region" description="Low complexity" evidence="3">
    <location>
        <begin position="775"/>
        <end position="785"/>
    </location>
</feature>
<proteinExistence type="inferred from homology"/>
<dbReference type="InterPro" id="IPR038765">
    <property type="entry name" value="Papain-like_cys_pep_sf"/>
</dbReference>
<dbReference type="CDD" id="cd00044">
    <property type="entry name" value="CysPc"/>
    <property type="match status" value="1"/>
</dbReference>
<dbReference type="InterPro" id="IPR001300">
    <property type="entry name" value="Peptidase_C2_calpain_cat"/>
</dbReference>
<dbReference type="SMART" id="SM00230">
    <property type="entry name" value="CysPc"/>
    <property type="match status" value="1"/>
</dbReference>
<dbReference type="PROSITE" id="PS50203">
    <property type="entry name" value="CALPAIN_CAT"/>
    <property type="match status" value="1"/>
</dbReference>
<dbReference type="InterPro" id="IPR000169">
    <property type="entry name" value="Pept_cys_AS"/>
</dbReference>
<evidence type="ECO:0000259" key="4">
    <source>
        <dbReference type="PROSITE" id="PS50203"/>
    </source>
</evidence>
<dbReference type="InterPro" id="IPR022684">
    <property type="entry name" value="Calpain_cysteine_protease"/>
</dbReference>
<feature type="active site" evidence="2">
    <location>
        <position position="383"/>
    </location>
</feature>
<dbReference type="PANTHER" id="PTHR10183">
    <property type="entry name" value="CALPAIN"/>
    <property type="match status" value="1"/>
</dbReference>
<keyword evidence="2" id="KW-0378">Hydrolase</keyword>
<protein>
    <recommendedName>
        <fullName evidence="4">Calpain catalytic domain-containing protein</fullName>
    </recommendedName>
</protein>
<dbReference type="Pfam" id="PF00648">
    <property type="entry name" value="Peptidase_C2"/>
    <property type="match status" value="1"/>
</dbReference>
<feature type="domain" description="Calpain catalytic" evidence="4">
    <location>
        <begin position="174"/>
        <end position="471"/>
    </location>
</feature>
<feature type="compositionally biased region" description="Basic and acidic residues" evidence="3">
    <location>
        <begin position="622"/>
        <end position="688"/>
    </location>
</feature>
<evidence type="ECO:0000313" key="6">
    <source>
        <dbReference type="Proteomes" id="UP001521222"/>
    </source>
</evidence>
<feature type="active site" evidence="2">
    <location>
        <position position="409"/>
    </location>
</feature>
<name>A0ABR3R3N9_9PLEO</name>
<sequence length="868" mass="96644">MSSVTSDSNETSNAPQEVINEFWENLITRKPGKVTKIFPPSLYANLLPPQRQPGVVKGRNAAESYEAAAKECRARVGRIVRECKRTNEKFTDPDFDIEDRPGNCLSGLSEWIDDPDPAAPAKDIGPGRLGYALRTLIQAEILVQDVAPFSLNNTANILLNRPTIPVAGPAATHRVNWIFENPEFEIEGFTSSDVVQGANGDCWFIAAVATICSNQNLIKRVCVARDEKCGVYGFVFYRDGEWISTVVDDNLFVTKRDFDSAKGDMYDPIGIKETRYKKRHQTGSEALYFASCANENETWLPLLEKAYAKVHGDYDAIAGGFSGEAVEDLTGGVTSKVLTARILDKDHLWTELKEVNKGFLFSASSPGGYGDDSDARRGLALCHAYSIINADEYSSEDGKSTHRLVLIRNPWGKRANAAMGEWTGPWSDGSSEWTPYWMDTLKHKFGDDGLFWMSFDDLLKRFDLLDRTRLFDSAWTVVQSWTSVSVAWVTGYLNTKFSVEVKKKGSVVFQLCQLDDRYFRGLLGKYTFDLHFILQEQDADAGDYIVRARGAWFGNRSISAEVELEPGVYEVLPKIEAKRDPDAPEVHEVVKKAAERNPQKLRQIGLNYDIANAKGLIEPTEDEQKRKDQKKKEAAEKKKKEKEAADKEKADFEAWKKEEKEEYEAWKKEKKGLEDKAKAEKGEGKADDATSATLEENDAATSVADDKRIKPSIVVTDNKDPSAEEATPGAQETTSKNATTDADLVTKTAGLKVDDASNDEDKQHTFDEAPEIHSRASSRPASRGRYLPPHMYRGGSRSYYGDEPPREADPRARSPEDNKPKPWNAVCVLGLRVYSQDPDVSIKLLKPKNAEEGAILDVDGDTAAGATM</sequence>
<dbReference type="SUPFAM" id="SSF54001">
    <property type="entry name" value="Cysteine proteinases"/>
    <property type="match status" value="1"/>
</dbReference>
<reference evidence="5 6" key="1">
    <citation type="submission" date="2024-02" db="EMBL/GenBank/DDBJ databases">
        <title>De novo assembly and annotation of 12 fungi associated with fruit tree decline syndrome in Ontario, Canada.</title>
        <authorList>
            <person name="Sulman M."/>
            <person name="Ellouze W."/>
            <person name="Ilyukhin E."/>
        </authorList>
    </citation>
    <scope>NUCLEOTIDE SEQUENCE [LARGE SCALE GENOMIC DNA]</scope>
    <source>
        <strain evidence="5 6">M97-236</strain>
    </source>
</reference>
<comment type="similarity">
    <text evidence="1">Belongs to the peptidase C2 family.</text>
</comment>
<accession>A0ABR3R3N9</accession>
<dbReference type="EMBL" id="JAKIXB020000021">
    <property type="protein sequence ID" value="KAL1599055.1"/>
    <property type="molecule type" value="Genomic_DNA"/>
</dbReference>
<evidence type="ECO:0000256" key="2">
    <source>
        <dbReference type="PROSITE-ProRule" id="PRU00239"/>
    </source>
</evidence>
<evidence type="ECO:0000256" key="1">
    <source>
        <dbReference type="ARBA" id="ARBA00007623"/>
    </source>
</evidence>
<keyword evidence="2" id="KW-0788">Thiol protease</keyword>
<evidence type="ECO:0000256" key="3">
    <source>
        <dbReference type="SAM" id="MobiDB-lite"/>
    </source>
</evidence>
<comment type="caution">
    <text evidence="5">The sequence shown here is derived from an EMBL/GenBank/DDBJ whole genome shotgun (WGS) entry which is preliminary data.</text>
</comment>
<keyword evidence="6" id="KW-1185">Reference proteome</keyword>
<feature type="region of interest" description="Disordered" evidence="3">
    <location>
        <begin position="617"/>
        <end position="823"/>
    </location>
</feature>
<feature type="active site" evidence="2">
    <location>
        <position position="202"/>
    </location>
</feature>
<evidence type="ECO:0000313" key="5">
    <source>
        <dbReference type="EMBL" id="KAL1599055.1"/>
    </source>
</evidence>
<dbReference type="PANTHER" id="PTHR10183:SF425">
    <property type="entry name" value="CALPAIN-5"/>
    <property type="match status" value="1"/>
</dbReference>
<organism evidence="5 6">
    <name type="scientific">Nothophoma quercina</name>
    <dbReference type="NCBI Taxonomy" id="749835"/>
    <lineage>
        <taxon>Eukaryota</taxon>
        <taxon>Fungi</taxon>
        <taxon>Dikarya</taxon>
        <taxon>Ascomycota</taxon>
        <taxon>Pezizomycotina</taxon>
        <taxon>Dothideomycetes</taxon>
        <taxon>Pleosporomycetidae</taxon>
        <taxon>Pleosporales</taxon>
        <taxon>Pleosporineae</taxon>
        <taxon>Didymellaceae</taxon>
        <taxon>Nothophoma</taxon>
    </lineage>
</organism>
<feature type="compositionally biased region" description="Basic and acidic residues" evidence="3">
    <location>
        <begin position="752"/>
        <end position="774"/>
    </location>
</feature>